<dbReference type="Pfam" id="PF21810">
    <property type="entry name" value="DUF6880"/>
    <property type="match status" value="1"/>
</dbReference>
<organism evidence="1 2">
    <name type="scientific">Tomitella cavernea</name>
    <dbReference type="NCBI Taxonomy" id="1387982"/>
    <lineage>
        <taxon>Bacteria</taxon>
        <taxon>Bacillati</taxon>
        <taxon>Actinomycetota</taxon>
        <taxon>Actinomycetes</taxon>
        <taxon>Mycobacteriales</taxon>
        <taxon>Tomitella</taxon>
    </lineage>
</organism>
<evidence type="ECO:0008006" key="3">
    <source>
        <dbReference type="Google" id="ProtNLM"/>
    </source>
</evidence>
<dbReference type="InterPro" id="IPR049245">
    <property type="entry name" value="DUF6880"/>
</dbReference>
<gene>
    <name evidence="1" type="ORF">GCM10023353_20150</name>
</gene>
<comment type="caution">
    <text evidence="1">The sequence shown here is derived from an EMBL/GenBank/DDBJ whole genome shotgun (WGS) entry which is preliminary data.</text>
</comment>
<reference evidence="2" key="1">
    <citation type="journal article" date="2019" name="Int. J. Syst. Evol. Microbiol.">
        <title>The Global Catalogue of Microorganisms (GCM) 10K type strain sequencing project: providing services to taxonomists for standard genome sequencing and annotation.</title>
        <authorList>
            <consortium name="The Broad Institute Genomics Platform"/>
            <consortium name="The Broad Institute Genome Sequencing Center for Infectious Disease"/>
            <person name="Wu L."/>
            <person name="Ma J."/>
        </authorList>
    </citation>
    <scope>NUCLEOTIDE SEQUENCE [LARGE SCALE GENOMIC DNA]</scope>
    <source>
        <strain evidence="2">JCM 18542</strain>
    </source>
</reference>
<evidence type="ECO:0000313" key="2">
    <source>
        <dbReference type="Proteomes" id="UP001500839"/>
    </source>
</evidence>
<evidence type="ECO:0000313" key="1">
    <source>
        <dbReference type="EMBL" id="GAA4814741.1"/>
    </source>
</evidence>
<dbReference type="EMBL" id="BAABKQ010000001">
    <property type="protein sequence ID" value="GAA4814741.1"/>
    <property type="molecule type" value="Genomic_DNA"/>
</dbReference>
<dbReference type="Proteomes" id="UP001500839">
    <property type="component" value="Unassembled WGS sequence"/>
</dbReference>
<name>A0ABP9CMY3_9ACTN</name>
<accession>A0ABP9CMY3</accession>
<keyword evidence="2" id="KW-1185">Reference proteome</keyword>
<sequence length="413" mass="45985">MTALADAVLPLIRTRKELYRLGAANAHGRQMHEAVDLLEDAAAPAKESTGPADVYDVTTRAVASALKVIARADDSSGIIGDACRRLLRLHPRAAAAAHVPPTKVVDWMIAFQFHNDVDFFTIDPVAYAPALGPDGVAAYRARLADIERDLPPEPTPIADRLYLLPHERFVLEQNAQRLAVLDRDVDAIIATHAKDCKVAAWLIDTAKAFEEIDRTDLAIEWAREATRFGGGPQSQRAADYWSRLVDRHRPDEAVDVRLEVFRRWPSSSTGRGLYEASGVGWPHYRDEVTAALAARPREAVLFALLTLEDPREAWRLAHDLGLQDADVWDRLVTEYAAIDPAAVLPVHADIVRMTLQETGAPHYRRAARRLKTMRTLAAKADKTAEVDALIAELRQENRRRPRLGEIFDKARLP</sequence>
<protein>
    <recommendedName>
        <fullName evidence="3">Gll2284 protein</fullName>
    </recommendedName>
</protein>
<dbReference type="RefSeq" id="WP_242474659.1">
    <property type="nucleotide sequence ID" value="NZ_BAABKQ010000001.1"/>
</dbReference>
<proteinExistence type="predicted"/>